<gene>
    <name evidence="8" type="ORF">COM45_06695</name>
</gene>
<evidence type="ECO:0000313" key="8">
    <source>
        <dbReference type="EMBL" id="PCC82853.1"/>
    </source>
</evidence>
<keyword evidence="6 8" id="KW-0012">Acyltransferase</keyword>
<feature type="region of interest" description="Disordered" evidence="7">
    <location>
        <begin position="296"/>
        <end position="322"/>
    </location>
</feature>
<dbReference type="PANTHER" id="PTHR30606">
    <property type="entry name" value="LIPID A BIOSYNTHESIS LAUROYL ACYLTRANSFERASE"/>
    <property type="match status" value="1"/>
</dbReference>
<dbReference type="GO" id="GO:0009247">
    <property type="term" value="P:glycolipid biosynthetic process"/>
    <property type="evidence" value="ECO:0007669"/>
    <property type="project" value="UniProtKB-ARBA"/>
</dbReference>
<evidence type="ECO:0000256" key="1">
    <source>
        <dbReference type="ARBA" id="ARBA00004533"/>
    </source>
</evidence>
<evidence type="ECO:0000256" key="7">
    <source>
        <dbReference type="SAM" id="MobiDB-lite"/>
    </source>
</evidence>
<keyword evidence="5" id="KW-0472">Membrane</keyword>
<evidence type="ECO:0000256" key="4">
    <source>
        <dbReference type="ARBA" id="ARBA00022679"/>
    </source>
</evidence>
<organism evidence="8 9">
    <name type="scientific">Corynebacterium accolens</name>
    <dbReference type="NCBI Taxonomy" id="38284"/>
    <lineage>
        <taxon>Bacteria</taxon>
        <taxon>Bacillati</taxon>
        <taxon>Actinomycetota</taxon>
        <taxon>Actinomycetes</taxon>
        <taxon>Mycobacteriales</taxon>
        <taxon>Corynebacteriaceae</taxon>
        <taxon>Corynebacterium</taxon>
    </lineage>
</organism>
<comment type="caution">
    <text evidence="8">The sequence shown here is derived from an EMBL/GenBank/DDBJ whole genome shotgun (WGS) entry which is preliminary data.</text>
</comment>
<evidence type="ECO:0000256" key="2">
    <source>
        <dbReference type="ARBA" id="ARBA00022475"/>
    </source>
</evidence>
<evidence type="ECO:0000256" key="5">
    <source>
        <dbReference type="ARBA" id="ARBA00023136"/>
    </source>
</evidence>
<dbReference type="GO" id="GO:0016746">
    <property type="term" value="F:acyltransferase activity"/>
    <property type="evidence" value="ECO:0007669"/>
    <property type="project" value="UniProtKB-KW"/>
</dbReference>
<dbReference type="EMBL" id="NWBP01000022">
    <property type="protein sequence ID" value="PCC82853.1"/>
    <property type="molecule type" value="Genomic_DNA"/>
</dbReference>
<name>A0A2A4AIW6_9CORY</name>
<sequence length="322" mass="35917">MALLPGLDREQLSAAGYLAGWRLVRLLPEKWAKRLFDWGADRASDDGRGMEQLRQNLARVVGPENVTRELVRNSMRSYMRYWREAFCLPSIQQDPDLHAKLLSGLQGLENFDESMARGKGVILALPHTGNWDMAGVFLVGHYGQFTTVAERLKPEVLFDAFVDFRESLGFEVIALTGEKTSPFGRLKEVLEAGGVVCLVAERDLTRTGVTVDFMGEEANMAAGPARLAMETGAALHVVHSWFEDEGWGLSVSPQVEVTNVQETTQRLADGFAANIKAHPADWHMLQPQWNVDVKRRAAERAARRAAKDKRTSQEKLEADGKK</sequence>
<protein>
    <submittedName>
        <fullName evidence="8">Phosphatidylinositol mannoside acyltransferase</fullName>
    </submittedName>
</protein>
<dbReference type="Pfam" id="PF03279">
    <property type="entry name" value="Lip_A_acyltrans"/>
    <property type="match status" value="1"/>
</dbReference>
<feature type="compositionally biased region" description="Basic and acidic residues" evidence="7">
    <location>
        <begin position="308"/>
        <end position="322"/>
    </location>
</feature>
<keyword evidence="3" id="KW-0997">Cell inner membrane</keyword>
<evidence type="ECO:0000256" key="6">
    <source>
        <dbReference type="ARBA" id="ARBA00023315"/>
    </source>
</evidence>
<reference evidence="8 9" key="1">
    <citation type="submission" date="2017-09" db="EMBL/GenBank/DDBJ databases">
        <title>Draft Genome Sequence of Corynebacterium accolens AH4003.</title>
        <authorList>
            <person name="Chen Y."/>
            <person name="Oosthuysen W.F."/>
            <person name="Kelley S."/>
            <person name="Horswill A."/>
        </authorList>
    </citation>
    <scope>NUCLEOTIDE SEQUENCE [LARGE SCALE GENOMIC DNA]</scope>
    <source>
        <strain evidence="8 9">AH4003</strain>
    </source>
</reference>
<comment type="subcellular location">
    <subcellularLocation>
        <location evidence="1">Cell inner membrane</location>
    </subcellularLocation>
</comment>
<dbReference type="AlphaFoldDB" id="A0A2A4AIW6"/>
<dbReference type="NCBIfam" id="NF005919">
    <property type="entry name" value="PRK07920.1"/>
    <property type="match status" value="1"/>
</dbReference>
<evidence type="ECO:0000313" key="9">
    <source>
        <dbReference type="Proteomes" id="UP000218690"/>
    </source>
</evidence>
<dbReference type="GO" id="GO:0005886">
    <property type="term" value="C:plasma membrane"/>
    <property type="evidence" value="ECO:0007669"/>
    <property type="project" value="UniProtKB-SubCell"/>
</dbReference>
<proteinExistence type="predicted"/>
<keyword evidence="2" id="KW-1003">Cell membrane</keyword>
<dbReference type="PANTHER" id="PTHR30606:SF10">
    <property type="entry name" value="PHOSPHATIDYLINOSITOL MANNOSIDE ACYLTRANSFERASE"/>
    <property type="match status" value="1"/>
</dbReference>
<dbReference type="Proteomes" id="UP000218690">
    <property type="component" value="Unassembled WGS sequence"/>
</dbReference>
<dbReference type="InterPro" id="IPR004960">
    <property type="entry name" value="LipA_acyltrans"/>
</dbReference>
<evidence type="ECO:0000256" key="3">
    <source>
        <dbReference type="ARBA" id="ARBA00022519"/>
    </source>
</evidence>
<keyword evidence="4 8" id="KW-0808">Transferase</keyword>
<dbReference type="CDD" id="cd07984">
    <property type="entry name" value="LPLAT_LABLAT-like"/>
    <property type="match status" value="1"/>
</dbReference>
<accession>A0A2A4AIW6</accession>